<keyword evidence="6 12" id="KW-0251">Elongation factor</keyword>
<dbReference type="Gene3D" id="2.40.50.140">
    <property type="entry name" value="Nucleic acid-binding proteins"/>
    <property type="match status" value="2"/>
</dbReference>
<evidence type="ECO:0000256" key="4">
    <source>
        <dbReference type="ARBA" id="ARBA00022640"/>
    </source>
</evidence>
<dbReference type="InterPro" id="IPR036402">
    <property type="entry name" value="EF-Ts_dimer_sf"/>
</dbReference>
<dbReference type="PROSITE" id="PS50126">
    <property type="entry name" value="S1"/>
    <property type="match status" value="2"/>
</dbReference>
<dbReference type="GO" id="GO:0070125">
    <property type="term" value="P:mitochondrial translational elongation"/>
    <property type="evidence" value="ECO:0007669"/>
    <property type="project" value="TreeGrafter"/>
</dbReference>
<keyword evidence="3" id="KW-0150">Chloroplast</keyword>
<keyword evidence="5" id="KW-0677">Repeat</keyword>
<dbReference type="CDD" id="cd14275">
    <property type="entry name" value="UBA_EF-Ts"/>
    <property type="match status" value="2"/>
</dbReference>
<evidence type="ECO:0000256" key="6">
    <source>
        <dbReference type="ARBA" id="ARBA00022768"/>
    </source>
</evidence>
<dbReference type="GO" id="GO:0005739">
    <property type="term" value="C:mitochondrion"/>
    <property type="evidence" value="ECO:0007669"/>
    <property type="project" value="UniProtKB-SubCell"/>
</dbReference>
<evidence type="ECO:0000256" key="13">
    <source>
        <dbReference type="RuleBase" id="RU000642"/>
    </source>
</evidence>
<dbReference type="Gene3D" id="1.10.286.20">
    <property type="match status" value="2"/>
</dbReference>
<dbReference type="Gene3D" id="3.30.479.20">
    <property type="entry name" value="Elongation factor Ts, dimerisation domain"/>
    <property type="match status" value="2"/>
</dbReference>
<feature type="region of interest" description="Disordered" evidence="14">
    <location>
        <begin position="525"/>
        <end position="551"/>
    </location>
</feature>
<reference evidence="16" key="1">
    <citation type="submission" date="2016-03" db="EMBL/GenBank/DDBJ databases">
        <title>Mechanisms controlling the formation of the plant cell surface in tip-growing cells are functionally conserved among land plants.</title>
        <authorList>
            <person name="Honkanen S."/>
            <person name="Jones V.A."/>
            <person name="Morieri G."/>
            <person name="Champion C."/>
            <person name="Hetherington A.J."/>
            <person name="Kelly S."/>
            <person name="Saint-Marcoux D."/>
            <person name="Proust H."/>
            <person name="Prescott H."/>
            <person name="Dolan L."/>
        </authorList>
    </citation>
    <scope>NUCLEOTIDE SEQUENCE [LARGE SCALE GENOMIC DNA]</scope>
    <source>
        <tissue evidence="16">Whole gametophyte</tissue>
    </source>
</reference>
<feature type="compositionally biased region" description="Basic and acidic residues" evidence="14">
    <location>
        <begin position="962"/>
        <end position="971"/>
    </location>
</feature>
<evidence type="ECO:0000256" key="11">
    <source>
        <dbReference type="ARBA" id="ARBA00065880"/>
    </source>
</evidence>
<comment type="caution">
    <text evidence="16">The sequence shown here is derived from an EMBL/GenBank/DDBJ whole genome shotgun (WGS) entry which is preliminary data.</text>
</comment>
<dbReference type="EMBL" id="LVLJ01001507">
    <property type="protein sequence ID" value="OAE29216.1"/>
    <property type="molecule type" value="Genomic_DNA"/>
</dbReference>
<evidence type="ECO:0000256" key="2">
    <source>
        <dbReference type="ARBA" id="ARBA00005532"/>
    </source>
</evidence>
<dbReference type="FunFam" id="1.10.286.20:FF:000001">
    <property type="entry name" value="Elongation factor Ts"/>
    <property type="match status" value="2"/>
</dbReference>
<comment type="subcellular location">
    <subcellularLocation>
        <location evidence="12">Mitochondrion</location>
    </subcellularLocation>
    <subcellularLocation>
        <location evidence="1">Plastid</location>
        <location evidence="1">Chloroplast</location>
    </subcellularLocation>
</comment>
<feature type="compositionally biased region" description="Basic and acidic residues" evidence="14">
    <location>
        <begin position="23"/>
        <end position="50"/>
    </location>
</feature>
<protein>
    <recommendedName>
        <fullName evidence="12">Elongation factor Ts, mitochondrial</fullName>
        <shortName evidence="12">EF-Ts</shortName>
        <shortName evidence="12">EF-TsMt</shortName>
    </recommendedName>
</protein>
<dbReference type="SUPFAM" id="SSF54713">
    <property type="entry name" value="Elongation factor Ts (EF-Ts), dimerisation domain"/>
    <property type="match status" value="2"/>
</dbReference>
<evidence type="ECO:0000313" key="16">
    <source>
        <dbReference type="EMBL" id="OAE29216.1"/>
    </source>
</evidence>
<keyword evidence="4" id="KW-0934">Plastid</keyword>
<evidence type="ECO:0000256" key="1">
    <source>
        <dbReference type="ARBA" id="ARBA00004229"/>
    </source>
</evidence>
<comment type="subunit">
    <text evidence="9">Associates transiently with chloroplast polysomes.</text>
</comment>
<dbReference type="FunFam" id="1.10.8.10:FF:000001">
    <property type="entry name" value="Elongation factor Ts"/>
    <property type="match status" value="2"/>
</dbReference>
<dbReference type="SUPFAM" id="SSF50249">
    <property type="entry name" value="Nucleic acid-binding proteins"/>
    <property type="match status" value="2"/>
</dbReference>
<feature type="region of interest" description="Disordered" evidence="14">
    <location>
        <begin position="948"/>
        <end position="978"/>
    </location>
</feature>
<gene>
    <name evidence="12" type="primary">EFTS</name>
    <name evidence="16" type="ORF">AXG93_2789s1260</name>
</gene>
<feature type="compositionally biased region" description="Basic residues" evidence="14">
    <location>
        <begin position="214"/>
        <end position="225"/>
    </location>
</feature>
<comment type="similarity">
    <text evidence="2 12 13">Belongs to the EF-Ts family.</text>
</comment>
<evidence type="ECO:0000256" key="3">
    <source>
        <dbReference type="ARBA" id="ARBA00022528"/>
    </source>
</evidence>
<organism evidence="16 17">
    <name type="scientific">Marchantia polymorpha subsp. ruderalis</name>
    <dbReference type="NCBI Taxonomy" id="1480154"/>
    <lineage>
        <taxon>Eukaryota</taxon>
        <taxon>Viridiplantae</taxon>
        <taxon>Streptophyta</taxon>
        <taxon>Embryophyta</taxon>
        <taxon>Marchantiophyta</taxon>
        <taxon>Marchantiopsida</taxon>
        <taxon>Marchantiidae</taxon>
        <taxon>Marchantiales</taxon>
        <taxon>Marchantiaceae</taxon>
        <taxon>Marchantia</taxon>
    </lineage>
</organism>
<dbReference type="PANTHER" id="PTHR11741">
    <property type="entry name" value="ELONGATION FACTOR TS"/>
    <property type="match status" value="1"/>
</dbReference>
<evidence type="ECO:0000256" key="10">
    <source>
        <dbReference type="ARBA" id="ARBA00065253"/>
    </source>
</evidence>
<dbReference type="InterPro" id="IPR012340">
    <property type="entry name" value="NA-bd_OB-fold"/>
</dbReference>
<feature type="compositionally biased region" description="Low complexity" evidence="14">
    <location>
        <begin position="948"/>
        <end position="961"/>
    </location>
</feature>
<dbReference type="CDD" id="cd00164">
    <property type="entry name" value="S1_like"/>
    <property type="match status" value="1"/>
</dbReference>
<dbReference type="InterPro" id="IPR009060">
    <property type="entry name" value="UBA-like_sf"/>
</dbReference>
<feature type="region of interest" description="Disordered" evidence="14">
    <location>
        <begin position="308"/>
        <end position="370"/>
    </location>
</feature>
<dbReference type="PANTHER" id="PTHR11741:SF10">
    <property type="entry name" value="POLYPROTEIN OF EF-TS, CHLOROPLASTIC"/>
    <property type="match status" value="1"/>
</dbReference>
<dbReference type="HAMAP" id="MF_00050">
    <property type="entry name" value="EF_Ts"/>
    <property type="match status" value="2"/>
</dbReference>
<keyword evidence="12" id="KW-0496">Mitochondrion</keyword>
<dbReference type="GO" id="GO:0003729">
    <property type="term" value="F:mRNA binding"/>
    <property type="evidence" value="ECO:0007669"/>
    <property type="project" value="UniProtKB-ARBA"/>
</dbReference>
<feature type="compositionally biased region" description="Low complexity" evidence="14">
    <location>
        <begin position="189"/>
        <end position="200"/>
    </location>
</feature>
<dbReference type="SMART" id="SM00316">
    <property type="entry name" value="S1"/>
    <property type="match status" value="2"/>
</dbReference>
<evidence type="ECO:0000256" key="9">
    <source>
        <dbReference type="ARBA" id="ARBA00063456"/>
    </source>
</evidence>
<dbReference type="Proteomes" id="UP000077202">
    <property type="component" value="Unassembled WGS sequence"/>
</dbReference>
<feature type="domain" description="S1 motif" evidence="15">
    <location>
        <begin position="370"/>
        <end position="437"/>
    </location>
</feature>
<dbReference type="GO" id="GO:0009507">
    <property type="term" value="C:chloroplast"/>
    <property type="evidence" value="ECO:0007669"/>
    <property type="project" value="UniProtKB-SubCell"/>
</dbReference>
<dbReference type="GO" id="GO:0003746">
    <property type="term" value="F:translation elongation factor activity"/>
    <property type="evidence" value="ECO:0007669"/>
    <property type="project" value="UniProtKB-UniRule"/>
</dbReference>
<dbReference type="InterPro" id="IPR003029">
    <property type="entry name" value="S1_domain"/>
</dbReference>
<evidence type="ECO:0000256" key="7">
    <source>
        <dbReference type="ARBA" id="ARBA00022917"/>
    </source>
</evidence>
<proteinExistence type="inferred from homology"/>
<accession>A0A176WAV9</accession>
<feature type="domain" description="S1 motif" evidence="15">
    <location>
        <begin position="241"/>
        <end position="310"/>
    </location>
</feature>
<feature type="region of interest" description="Disordered" evidence="14">
    <location>
        <begin position="1"/>
        <end position="50"/>
    </location>
</feature>
<keyword evidence="17" id="KW-1185">Reference proteome</keyword>
<evidence type="ECO:0000256" key="14">
    <source>
        <dbReference type="SAM" id="MobiDB-lite"/>
    </source>
</evidence>
<dbReference type="FunFam" id="2.40.50.140:FF:000051">
    <property type="entry name" value="RNA-binding transcriptional accessory protein"/>
    <property type="match status" value="1"/>
</dbReference>
<evidence type="ECO:0000313" key="17">
    <source>
        <dbReference type="Proteomes" id="UP000077202"/>
    </source>
</evidence>
<dbReference type="Gene3D" id="1.10.8.10">
    <property type="entry name" value="DNA helicase RuvA subunit, C-terminal domain"/>
    <property type="match status" value="2"/>
</dbReference>
<name>A0A176WAV9_MARPO</name>
<sequence>MAVRGGSQEPGAERSGILPSLAGDERIRGQRTRLTRDGGGRGRTGSRREGVCGRASRLRYIFNPSICAQVSQAPTPRLRDHLKVSCLDACLEDLGTVQSLCQTTASASKIWQAKRSVSSGSGLRRASAESQIEGASLKSSLPSSVYESRRRVGVRHVARSGSSRRVFTAAVEGSVAVEEPSTEAEVVETPESTTTEAVAEPEQDSTPAAAPQRRGGKSKPRGNARSKREDATVPVEALVQGAVFTGKVTTIQPFGAFVNFGAFTDGLVHISKLSSGYVSNVGDIVSVGQEVQVTVIDVDNTAGRIALSMAEKEERTEGSGRQGGEVGGDKSRLQEGNGGRPVNKGKSAGRGNQSNRRDEPKKPQTKLVKGQVVEGTVKNTARGGVYVILPEEEEAFLKYSEVPGGENMAPESGLQAGQKITATVLRIDRGKITLSMKPVVDIKSVNSSINKGAGGGATNPFEIAFRAMDLIPEPVVEPPVEETVEEAPAAETEQSNTAAVADVAEEITEDMESVQINEKSEQVAPIVDDPTPAPPAAELSEETKPEEVPAEVTAEVPAPEIVEEEVEEVVETPAAEAAVSAPVEESAEEITETPAAEAAIPSPVEEKAEEVVEAPPAEAAIGAPAEEKVEEVTETPAAEAAIPAPVEEKVEEVVETPAAEAAIPSPVEEKAEEVVATPAAEAAIPAAAEEEKVEEVVETPAAETAIPSPVEEKVEEVIETPAVEAAIPASVEEKVEDVVETPAAEAAIPAPVEEKVEEVIETPAAEASIPEAVEEKVEEVTETPAAEAAIPEAVEEKVEEVIETPAAAAAIPAPVEEKVEEVIDTPVAEAAIPTPVEEKVEEVIETPAAEAAIPAPVEEKVEEVVEPPAAEAATPAPVEEKVEELVQTPEAAIPEAVEEKVEEVVETPAAEAAIPSPVEEKVEEAVETPAAEAVIPETVEEKVEEVTETPAVEAASPAPVEEQTKELEAPKQEVTASAAAVEEKKGGISAALVKKLRDETGAGMMDCKKALTECKGDFDSARDALRKKGLASADKKASRIASEGLIGSYIHDSRIGVLVEVNCETDFVARGPVFKQLVSDIGMQVVACPQVKYVAVEDIPAEIVNKETELEMQREDLVNKPEAVRAKIVEGRVSKRMNESVLLEQPYIRDDSILVKDLVKQTVATVGENIKVRRFERYTLGEGLDKKSEDFAAEVAAQTAQTVEAPKVEEKPAKVDSVEEASPKVAVSAGAVEEASPKVAVSAGAVKELRNSTGAGMMDCKKALAATGNDMEKAVEFLRKKGLASADKKASRLASEGLVGSYVHNGVIGVMVEINCETDFVARSEKFKELVNNVAMQIAACPLVTAVSIEDVPASFVEEERAIELGKEDLANKPEAVRARIVEGRLNKRLSELALLEQPFIKDDTKLMKDVIKETVAALGENIQVRRFCRFNLGEGIEKKVVDFAAEVAAQTGQTS</sequence>
<comment type="function">
    <text evidence="8 12 13">Associates with the EF-Tu.GDP complex and induces the exchange of GDP to GTP. It remains bound to the aminoacyl-tRNA.EF-Tu.GTP complex up to the GTP hydrolysis stage on the ribosome.</text>
</comment>
<dbReference type="Pfam" id="PF00575">
    <property type="entry name" value="S1"/>
    <property type="match status" value="2"/>
</dbReference>
<feature type="region of interest" description="Disordered" evidence="14">
    <location>
        <begin position="173"/>
        <end position="232"/>
    </location>
</feature>
<dbReference type="InterPro" id="IPR018101">
    <property type="entry name" value="Transl_elong_Ts_CS"/>
</dbReference>
<feature type="region of interest" description="Disordered" evidence="14">
    <location>
        <begin position="116"/>
        <end position="140"/>
    </location>
</feature>
<evidence type="ECO:0000259" key="15">
    <source>
        <dbReference type="PROSITE" id="PS50126"/>
    </source>
</evidence>
<comment type="subunit">
    <text evidence="11">Component of the chloroplast ribosome 30S and 70S subunits, as well as polysomes.</text>
</comment>
<evidence type="ECO:0000256" key="8">
    <source>
        <dbReference type="ARBA" id="ARBA00025453"/>
    </source>
</evidence>
<comment type="subunit">
    <text evidence="10">Component of the chloroplast ribosome 70S subunit, and at low levels, present in polysomes.</text>
</comment>
<dbReference type="InterPro" id="IPR014039">
    <property type="entry name" value="Transl_elong_EFTs/EF1B_dimer"/>
</dbReference>
<evidence type="ECO:0000256" key="12">
    <source>
        <dbReference type="HAMAP-Rule" id="MF_03135"/>
    </source>
</evidence>
<dbReference type="PROSITE" id="PS01126">
    <property type="entry name" value="EF_TS_1"/>
    <property type="match status" value="2"/>
</dbReference>
<dbReference type="SUPFAM" id="SSF46934">
    <property type="entry name" value="UBA-like"/>
    <property type="match status" value="2"/>
</dbReference>
<dbReference type="Pfam" id="PF00889">
    <property type="entry name" value="EF_TS"/>
    <property type="match status" value="2"/>
</dbReference>
<keyword evidence="7 12" id="KW-0648">Protein biosynthesis</keyword>
<dbReference type="PROSITE" id="PS01127">
    <property type="entry name" value="EF_TS_2"/>
    <property type="match status" value="2"/>
</dbReference>
<dbReference type="InterPro" id="IPR001816">
    <property type="entry name" value="Transl_elong_EFTs/EF1B"/>
</dbReference>
<evidence type="ECO:0000256" key="5">
    <source>
        <dbReference type="ARBA" id="ARBA00022737"/>
    </source>
</evidence>
<dbReference type="NCBIfam" id="TIGR00116">
    <property type="entry name" value="tsf"/>
    <property type="match status" value="2"/>
</dbReference>